<evidence type="ECO:0000256" key="4">
    <source>
        <dbReference type="PROSITE-ProRule" id="PRU00335"/>
    </source>
</evidence>
<evidence type="ECO:0000256" key="3">
    <source>
        <dbReference type="ARBA" id="ARBA00023163"/>
    </source>
</evidence>
<dbReference type="PRINTS" id="PR00455">
    <property type="entry name" value="HTHTETR"/>
</dbReference>
<keyword evidence="2 4" id="KW-0238">DNA-binding</keyword>
<evidence type="ECO:0000313" key="6">
    <source>
        <dbReference type="EMBL" id="MEQ7154693.1"/>
    </source>
</evidence>
<dbReference type="InterPro" id="IPR050109">
    <property type="entry name" value="HTH-type_TetR-like_transc_reg"/>
</dbReference>
<evidence type="ECO:0000256" key="1">
    <source>
        <dbReference type="ARBA" id="ARBA00023015"/>
    </source>
</evidence>
<dbReference type="InterPro" id="IPR001647">
    <property type="entry name" value="HTH_TetR"/>
</dbReference>
<name>A0ABV1NLG3_9CAUL</name>
<organism evidence="6 7">
    <name type="scientific">Brevundimonas aurifodinae</name>
    <dbReference type="NCBI Taxonomy" id="1508312"/>
    <lineage>
        <taxon>Bacteria</taxon>
        <taxon>Pseudomonadati</taxon>
        <taxon>Pseudomonadota</taxon>
        <taxon>Alphaproteobacteria</taxon>
        <taxon>Caulobacterales</taxon>
        <taxon>Caulobacteraceae</taxon>
        <taxon>Brevundimonas</taxon>
    </lineage>
</organism>
<protein>
    <submittedName>
        <fullName evidence="6">TetR family transcriptional regulator</fullName>
    </submittedName>
</protein>
<dbReference type="PROSITE" id="PS01081">
    <property type="entry name" value="HTH_TETR_1"/>
    <property type="match status" value="1"/>
</dbReference>
<keyword evidence="7" id="KW-1185">Reference proteome</keyword>
<dbReference type="PROSITE" id="PS50977">
    <property type="entry name" value="HTH_TETR_2"/>
    <property type="match status" value="1"/>
</dbReference>
<comment type="caution">
    <text evidence="6">The sequence shown here is derived from an EMBL/GenBank/DDBJ whole genome shotgun (WGS) entry which is preliminary data.</text>
</comment>
<dbReference type="InterPro" id="IPR023772">
    <property type="entry name" value="DNA-bd_HTH_TetR-type_CS"/>
</dbReference>
<evidence type="ECO:0000313" key="7">
    <source>
        <dbReference type="Proteomes" id="UP001445732"/>
    </source>
</evidence>
<keyword evidence="1" id="KW-0805">Transcription regulation</keyword>
<dbReference type="PANTHER" id="PTHR30055">
    <property type="entry name" value="HTH-TYPE TRANSCRIPTIONAL REGULATOR RUTR"/>
    <property type="match status" value="1"/>
</dbReference>
<sequence length="198" mass="21222">MQTATEQPGLRERKRADTHARIHQAALALFARQGFEATTLDDIAIAAGVSRRSLFHYFGSKEDIVLSTKAGLGELIEAAVARRPADEPLLAMAEHALTDMAGDFQGPEARALARLIHDTPALKAGDHAKYEMLEHRLAAALAAQKRLPPDDLQARVVATTAIGVLRMATETWLASDDDAGPEVHGKAAFMALRAAAKA</sequence>
<dbReference type="EMBL" id="JBEGDD010000004">
    <property type="protein sequence ID" value="MEQ7154693.1"/>
    <property type="molecule type" value="Genomic_DNA"/>
</dbReference>
<dbReference type="Proteomes" id="UP001445732">
    <property type="component" value="Unassembled WGS sequence"/>
</dbReference>
<dbReference type="Gene3D" id="1.10.10.60">
    <property type="entry name" value="Homeodomain-like"/>
    <property type="match status" value="1"/>
</dbReference>
<accession>A0ABV1NLG3</accession>
<dbReference type="Gene3D" id="1.10.357.10">
    <property type="entry name" value="Tetracycline Repressor, domain 2"/>
    <property type="match status" value="1"/>
</dbReference>
<evidence type="ECO:0000259" key="5">
    <source>
        <dbReference type="PROSITE" id="PS50977"/>
    </source>
</evidence>
<evidence type="ECO:0000256" key="2">
    <source>
        <dbReference type="ARBA" id="ARBA00023125"/>
    </source>
</evidence>
<reference evidence="6 7" key="1">
    <citation type="submission" date="2024-06" db="EMBL/GenBank/DDBJ databases">
        <title>Brevundimonas sp. C11.</title>
        <authorList>
            <person name="Maltman C."/>
        </authorList>
    </citation>
    <scope>NUCLEOTIDE SEQUENCE [LARGE SCALE GENOMIC DNA]</scope>
    <source>
        <strain evidence="6 7">C11</strain>
    </source>
</reference>
<feature type="domain" description="HTH tetR-type" evidence="5">
    <location>
        <begin position="16"/>
        <end position="76"/>
    </location>
</feature>
<dbReference type="InterPro" id="IPR009057">
    <property type="entry name" value="Homeodomain-like_sf"/>
</dbReference>
<dbReference type="PANTHER" id="PTHR30055:SF238">
    <property type="entry name" value="MYCOFACTOCIN BIOSYNTHESIS TRANSCRIPTIONAL REGULATOR MFTR-RELATED"/>
    <property type="match status" value="1"/>
</dbReference>
<dbReference type="Pfam" id="PF17754">
    <property type="entry name" value="TetR_C_14"/>
    <property type="match status" value="1"/>
</dbReference>
<dbReference type="InterPro" id="IPR041347">
    <property type="entry name" value="MftR_C"/>
</dbReference>
<proteinExistence type="predicted"/>
<gene>
    <name evidence="6" type="ORF">ABN401_05675</name>
</gene>
<dbReference type="SUPFAM" id="SSF46689">
    <property type="entry name" value="Homeodomain-like"/>
    <property type="match status" value="1"/>
</dbReference>
<dbReference type="Pfam" id="PF00440">
    <property type="entry name" value="TetR_N"/>
    <property type="match status" value="1"/>
</dbReference>
<feature type="DNA-binding region" description="H-T-H motif" evidence="4">
    <location>
        <begin position="39"/>
        <end position="58"/>
    </location>
</feature>
<keyword evidence="3" id="KW-0804">Transcription</keyword>